<sequence length="276" mass="30911">MFLSRLLDPVKSAAREAGAELWHMYQSGDFQQQQKTDSSPVTSADLAANRIIIDRLSELTPTIPIISEESNLAPLSQRQDWPRYWLIDPMDGTQEFVARSGDFAVSIALVEHGWPALGVIYWPKEDVVYYASRGHGAFKQQRNLINRISVNNHQPGDRLKIAISRRQPLQPIVDLLQSQDEVEYIALGSCSLKSCLVAEGKADCYLRLGPTGEWDTGAVHVIVEEAGGKILDSEFFALSYNQRDTLANPDFMVMGQASIPWPQLIKARRTERSLSI</sequence>
<feature type="binding site" evidence="1">
    <location>
        <position position="215"/>
    </location>
    <ligand>
        <name>substrate</name>
    </ligand>
</feature>
<dbReference type="GO" id="GO:0008441">
    <property type="term" value="F:3'(2'),5'-bisphosphate nucleotidase activity"/>
    <property type="evidence" value="ECO:0007669"/>
    <property type="project" value="UniProtKB-EC"/>
</dbReference>
<dbReference type="PANTHER" id="PTHR43028:SF7">
    <property type="entry name" value="3'(2'),5'-BISPHOSPHATE NUCLEOTIDASE CYSQ"/>
    <property type="match status" value="1"/>
</dbReference>
<dbReference type="HAMAP" id="MF_02095">
    <property type="entry name" value="CysQ"/>
    <property type="match status" value="1"/>
</dbReference>
<dbReference type="EMBL" id="JAERPS020000006">
    <property type="protein sequence ID" value="MBZ9613017.1"/>
    <property type="molecule type" value="Genomic_DNA"/>
</dbReference>
<keyword evidence="1" id="KW-0479">Metal-binding</keyword>
<evidence type="ECO:0000313" key="2">
    <source>
        <dbReference type="EMBL" id="MBZ9613017.1"/>
    </source>
</evidence>
<comment type="catalytic activity">
    <reaction evidence="1">
        <text>adenosine 3',5'-bisphosphate + H2O = AMP + phosphate</text>
        <dbReference type="Rhea" id="RHEA:10040"/>
        <dbReference type="ChEBI" id="CHEBI:15377"/>
        <dbReference type="ChEBI" id="CHEBI:43474"/>
        <dbReference type="ChEBI" id="CHEBI:58343"/>
        <dbReference type="ChEBI" id="CHEBI:456215"/>
        <dbReference type="EC" id="3.1.3.7"/>
    </reaction>
</comment>
<comment type="caution">
    <text evidence="1">Lacks conserved residue(s) required for the propagation of feature annotation.</text>
</comment>
<feature type="binding site" evidence="1">
    <location>
        <position position="68"/>
    </location>
    <ligand>
        <name>Mg(2+)</name>
        <dbReference type="ChEBI" id="CHEBI:18420"/>
        <label>1</label>
    </ligand>
</feature>
<dbReference type="Gene3D" id="3.30.540.10">
    <property type="entry name" value="Fructose-1,6-Bisphosphatase, subunit A, domain 1"/>
    <property type="match status" value="1"/>
</dbReference>
<dbReference type="InterPro" id="IPR000760">
    <property type="entry name" value="Inositol_monophosphatase-like"/>
</dbReference>
<keyword evidence="3" id="KW-1185">Reference proteome</keyword>
<accession>A0ABS7XE25</accession>
<feature type="binding site" evidence="1">
    <location>
        <position position="88"/>
    </location>
    <ligand>
        <name>Mg(2+)</name>
        <dbReference type="ChEBI" id="CHEBI:18420"/>
        <label>1</label>
    </ligand>
</feature>
<gene>
    <name evidence="1 2" type="primary">cysQ</name>
    <name evidence="2" type="ORF">I4W93_015620</name>
</gene>
<dbReference type="InterPro" id="IPR050725">
    <property type="entry name" value="CysQ/Inositol_MonoPase"/>
</dbReference>
<dbReference type="Proteomes" id="UP000663814">
    <property type="component" value="Unassembled WGS sequence"/>
</dbReference>
<dbReference type="NCBIfam" id="TIGR01331">
    <property type="entry name" value="bisphos_cysQ"/>
    <property type="match status" value="1"/>
</dbReference>
<feature type="binding site" evidence="1">
    <location>
        <position position="91"/>
    </location>
    <ligand>
        <name>Mg(2+)</name>
        <dbReference type="ChEBI" id="CHEBI:18420"/>
        <label>2</label>
    </ligand>
</feature>
<feature type="binding site" evidence="1">
    <location>
        <position position="88"/>
    </location>
    <ligand>
        <name>Mg(2+)</name>
        <dbReference type="ChEBI" id="CHEBI:18420"/>
        <label>2</label>
    </ligand>
</feature>
<keyword evidence="1" id="KW-0997">Cell inner membrane</keyword>
<dbReference type="Pfam" id="PF00459">
    <property type="entry name" value="Inositol_P"/>
    <property type="match status" value="1"/>
</dbReference>
<comment type="subcellular location">
    <subcellularLocation>
        <location evidence="1">Cell inner membrane</location>
        <topology evidence="1">Peripheral membrane protein</topology>
        <orientation evidence="1">Cytoplasmic side</orientation>
    </subcellularLocation>
</comment>
<name>A0ABS7XE25_9GAMM</name>
<dbReference type="RefSeq" id="WP_205311728.1">
    <property type="nucleotide sequence ID" value="NZ_JAERPS020000006.1"/>
</dbReference>
<keyword evidence="1" id="KW-0460">Magnesium</keyword>
<organism evidence="2 3">
    <name type="scientific">Rheinheimera maricola</name>
    <dbReference type="NCBI Taxonomy" id="2793282"/>
    <lineage>
        <taxon>Bacteria</taxon>
        <taxon>Pseudomonadati</taxon>
        <taxon>Pseudomonadota</taxon>
        <taxon>Gammaproteobacteria</taxon>
        <taxon>Chromatiales</taxon>
        <taxon>Chromatiaceae</taxon>
        <taxon>Rheinheimera</taxon>
    </lineage>
</organism>
<keyword evidence="1" id="KW-1003">Cell membrane</keyword>
<dbReference type="SUPFAM" id="SSF56655">
    <property type="entry name" value="Carbohydrate phosphatase"/>
    <property type="match status" value="1"/>
</dbReference>
<keyword evidence="1 2" id="KW-0378">Hydrolase</keyword>
<dbReference type="Gene3D" id="3.40.190.80">
    <property type="match status" value="1"/>
</dbReference>
<dbReference type="InterPro" id="IPR006240">
    <property type="entry name" value="CysQ"/>
</dbReference>
<evidence type="ECO:0000256" key="1">
    <source>
        <dbReference type="HAMAP-Rule" id="MF_02095"/>
    </source>
</evidence>
<dbReference type="CDD" id="cd01638">
    <property type="entry name" value="CysQ"/>
    <property type="match status" value="1"/>
</dbReference>
<comment type="caution">
    <text evidence="2">The sequence shown here is derived from an EMBL/GenBank/DDBJ whole genome shotgun (WGS) entry which is preliminary data.</text>
</comment>
<dbReference type="PANTHER" id="PTHR43028">
    <property type="entry name" value="3'(2'),5'-BISPHOSPHATE NUCLEOTIDASE 1"/>
    <property type="match status" value="1"/>
</dbReference>
<comment type="similarity">
    <text evidence="1">Belongs to the inositol monophosphatase superfamily. CysQ family.</text>
</comment>
<comment type="cofactor">
    <cofactor evidence="1">
        <name>Mg(2+)</name>
        <dbReference type="ChEBI" id="CHEBI:18420"/>
    </cofactor>
</comment>
<protein>
    <recommendedName>
        <fullName evidence="1">3'(2'),5'-bisphosphate nucleotidase CysQ</fullName>
        <ecNumber evidence="1">3.1.3.7</ecNumber>
    </recommendedName>
    <alternativeName>
        <fullName evidence="1">3'(2'),5-bisphosphonucleoside 3'(2')-phosphohydrolase</fullName>
    </alternativeName>
    <alternativeName>
        <fullName evidence="1">3'-phosphoadenosine 5'-phosphate phosphatase</fullName>
        <shortName evidence="1">PAP phosphatase</shortName>
    </alternativeName>
</protein>
<reference evidence="2 3" key="1">
    <citation type="submission" date="2020-12" db="EMBL/GenBank/DDBJ databases">
        <authorList>
            <person name="Ruan W."/>
            <person name="Khan S.A."/>
            <person name="Jeon C.O."/>
        </authorList>
    </citation>
    <scope>NUCLEOTIDE SEQUENCE [LARGE SCALE GENOMIC DNA]</scope>
    <source>
        <strain evidence="2 3">MA-13</strain>
    </source>
</reference>
<dbReference type="PRINTS" id="PR00377">
    <property type="entry name" value="IMPHPHTASES"/>
</dbReference>
<comment type="function">
    <text evidence="1">Converts adenosine-3',5'-bisphosphate (PAP) to AMP.</text>
</comment>
<reference evidence="2 3" key="2">
    <citation type="submission" date="2021-08" db="EMBL/GenBank/DDBJ databases">
        <title>Rheinheimera aquimaris sp. nov., isolated from seawater of the East Sea in Korea.</title>
        <authorList>
            <person name="Kim K.H."/>
            <person name="Wenting R."/>
            <person name="Kim K.R."/>
            <person name="Jeon C.O."/>
        </authorList>
    </citation>
    <scope>NUCLEOTIDE SEQUENCE [LARGE SCALE GENOMIC DNA]</scope>
    <source>
        <strain evidence="2 3">MA-13</strain>
    </source>
</reference>
<proteinExistence type="inferred from homology"/>
<evidence type="ECO:0000313" key="3">
    <source>
        <dbReference type="Proteomes" id="UP000663814"/>
    </source>
</evidence>
<keyword evidence="1" id="KW-0472">Membrane</keyword>
<dbReference type="EC" id="3.1.3.7" evidence="1"/>
<feature type="binding site" evidence="1">
    <location>
        <position position="215"/>
    </location>
    <ligand>
        <name>Mg(2+)</name>
        <dbReference type="ChEBI" id="CHEBI:18420"/>
        <label>2</label>
    </ligand>
</feature>
<feature type="binding site" evidence="1">
    <location>
        <position position="68"/>
    </location>
    <ligand>
        <name>substrate</name>
    </ligand>
</feature>